<evidence type="ECO:0000259" key="1">
    <source>
        <dbReference type="Pfam" id="PF13472"/>
    </source>
</evidence>
<dbReference type="InterPro" id="IPR013830">
    <property type="entry name" value="SGNH_hydro"/>
</dbReference>
<dbReference type="PROSITE" id="PS01098">
    <property type="entry name" value="LIPASE_GDSL_SER"/>
    <property type="match status" value="1"/>
</dbReference>
<dbReference type="Gene3D" id="3.40.50.1110">
    <property type="entry name" value="SGNH hydrolase"/>
    <property type="match status" value="1"/>
</dbReference>
<dbReference type="PANTHER" id="PTHR30383">
    <property type="entry name" value="THIOESTERASE 1/PROTEASE 1/LYSOPHOSPHOLIPASE L1"/>
    <property type="match status" value="1"/>
</dbReference>
<sequence>MNVLLRSILLLVLLGLLGACDNPAGLTPLRPYDKILAFGDSLTAGTGAEADSNYTAYLNRLIGRNIINAGIPGEVSADGASRLPGLLDTHKPHLVLIMHGGNDLLQKRDEQQLKENLRRMHEAAHQRRIPVVFIAVPKPGLIIQDAPLYQELADELKVPLLEGALTELMKNSSLKSDAVHLNASGYEALARKIADFLKLKGAI</sequence>
<dbReference type="RefSeq" id="WP_191154875.1">
    <property type="nucleotide sequence ID" value="NZ_JACWUN010000006.1"/>
</dbReference>
<dbReference type="AlphaFoldDB" id="A0A8J6QXL5"/>
<dbReference type="InterPro" id="IPR008265">
    <property type="entry name" value="Lipase_GDSL_AS"/>
</dbReference>
<evidence type="ECO:0000313" key="2">
    <source>
        <dbReference type="EMBL" id="MBD1400407.1"/>
    </source>
</evidence>
<dbReference type="Proteomes" id="UP000632828">
    <property type="component" value="Unassembled WGS sequence"/>
</dbReference>
<keyword evidence="3" id="KW-1185">Reference proteome</keyword>
<gene>
    <name evidence="2" type="ORF">ICT70_06965</name>
</gene>
<accession>A0A8J6QXL5</accession>
<protein>
    <submittedName>
        <fullName evidence="2">Arylesterase</fullName>
    </submittedName>
</protein>
<dbReference type="GO" id="GO:0004622">
    <property type="term" value="F:phosphatidylcholine lysophospholipase activity"/>
    <property type="evidence" value="ECO:0007669"/>
    <property type="project" value="TreeGrafter"/>
</dbReference>
<organism evidence="2 3">
    <name type="scientific">Pelovirga terrestris</name>
    <dbReference type="NCBI Taxonomy" id="2771352"/>
    <lineage>
        <taxon>Bacteria</taxon>
        <taxon>Pseudomonadati</taxon>
        <taxon>Thermodesulfobacteriota</taxon>
        <taxon>Desulfuromonadia</taxon>
        <taxon>Geobacterales</taxon>
        <taxon>Geobacteraceae</taxon>
        <taxon>Pelovirga</taxon>
    </lineage>
</organism>
<dbReference type="EMBL" id="JACWUN010000006">
    <property type="protein sequence ID" value="MBD1400407.1"/>
    <property type="molecule type" value="Genomic_DNA"/>
</dbReference>
<dbReference type="PROSITE" id="PS51257">
    <property type="entry name" value="PROKAR_LIPOPROTEIN"/>
    <property type="match status" value="1"/>
</dbReference>
<dbReference type="Pfam" id="PF13472">
    <property type="entry name" value="Lipase_GDSL_2"/>
    <property type="match status" value="1"/>
</dbReference>
<comment type="caution">
    <text evidence="2">The sequence shown here is derived from an EMBL/GenBank/DDBJ whole genome shotgun (WGS) entry which is preliminary data.</text>
</comment>
<dbReference type="GO" id="GO:0006629">
    <property type="term" value="P:lipid metabolic process"/>
    <property type="evidence" value="ECO:0007669"/>
    <property type="project" value="InterPro"/>
</dbReference>
<dbReference type="SUPFAM" id="SSF52266">
    <property type="entry name" value="SGNH hydrolase"/>
    <property type="match status" value="1"/>
</dbReference>
<proteinExistence type="predicted"/>
<dbReference type="InterPro" id="IPR051532">
    <property type="entry name" value="Ester_Hydrolysis_Enzymes"/>
</dbReference>
<name>A0A8J6QXL5_9BACT</name>
<evidence type="ECO:0000313" key="3">
    <source>
        <dbReference type="Proteomes" id="UP000632828"/>
    </source>
</evidence>
<feature type="domain" description="SGNH hydrolase-type esterase" evidence="1">
    <location>
        <begin position="37"/>
        <end position="188"/>
    </location>
</feature>
<dbReference type="InterPro" id="IPR036514">
    <property type="entry name" value="SGNH_hydro_sf"/>
</dbReference>
<reference evidence="2" key="1">
    <citation type="submission" date="2020-09" db="EMBL/GenBank/DDBJ databases">
        <title>Pelobacter alkaliphilus sp. nov., a novel anaerobic arsenate-reducing bacterium from terrestrial mud volcano.</title>
        <authorList>
            <person name="Khomyakova M.A."/>
            <person name="Merkel A.Y."/>
            <person name="Slobodkin A.I."/>
        </authorList>
    </citation>
    <scope>NUCLEOTIDE SEQUENCE</scope>
    <source>
        <strain evidence="2">M08fum</strain>
    </source>
</reference>
<dbReference type="PANTHER" id="PTHR30383:SF24">
    <property type="entry name" value="THIOESTERASE 1_PROTEASE 1_LYSOPHOSPHOLIPASE L1"/>
    <property type="match status" value="1"/>
</dbReference>